<organism evidence="2 3">
    <name type="scientific">Psychrobacter urativorans</name>
    <dbReference type="NCBI Taxonomy" id="45610"/>
    <lineage>
        <taxon>Bacteria</taxon>
        <taxon>Pseudomonadati</taxon>
        <taxon>Pseudomonadota</taxon>
        <taxon>Gammaproteobacteria</taxon>
        <taxon>Moraxellales</taxon>
        <taxon>Moraxellaceae</taxon>
        <taxon>Psychrobacter</taxon>
    </lineage>
</organism>
<sequence length="326" mass="36776">MIIDIIGDVHGYADKLTGLLEQLGYVHNGECYMPPEGHRALFIGDLIDRGAQQLATLQTVFAMLDADVADAVMGNHEYNALAFATLDPHPNYNDKDKDKDSDSKHYLRSHNEVHIRQHEAFLAEIPFGSELHHYWLNRFYELPLWLETEFGCFVHACWDVDSMAVLQPLLTVDNCLTPEALILTSQKHSAPYDALERVLKGVETALPEGLIMVDKDGAERSQVRVRWWLDELNTRTIHEIARAPASGLAQIPVDAMAENINFAIKTHKPVFVGHYWLTGNPEPLSIQVICTDYSAAVDSGYLTCYQLDTAQPLPLHADNFVQYRHD</sequence>
<dbReference type="GO" id="GO:0016791">
    <property type="term" value="F:phosphatase activity"/>
    <property type="evidence" value="ECO:0007669"/>
    <property type="project" value="TreeGrafter"/>
</dbReference>
<dbReference type="PANTHER" id="PTHR42850:SF7">
    <property type="entry name" value="BIS(5'-NUCLEOSYL)-TETRAPHOSPHATASE PRPE [ASYMMETRICAL]"/>
    <property type="match status" value="1"/>
</dbReference>
<keyword evidence="3" id="KW-1185">Reference proteome</keyword>
<dbReference type="GO" id="GO:0005737">
    <property type="term" value="C:cytoplasm"/>
    <property type="evidence" value="ECO:0007669"/>
    <property type="project" value="TreeGrafter"/>
</dbReference>
<dbReference type="RefSeq" id="WP_062534902.1">
    <property type="nucleotide sequence ID" value="NZ_CP012678.1"/>
</dbReference>
<feature type="domain" description="Calcineurin-like phosphoesterase" evidence="1">
    <location>
        <begin position="3"/>
        <end position="103"/>
    </location>
</feature>
<dbReference type="Gene3D" id="3.60.21.10">
    <property type="match status" value="1"/>
</dbReference>
<dbReference type="KEGG" id="pur:AOC03_07985"/>
<accession>A0A0M3V943</accession>
<dbReference type="SUPFAM" id="SSF56300">
    <property type="entry name" value="Metallo-dependent phosphatases"/>
    <property type="match status" value="1"/>
</dbReference>
<dbReference type="OrthoDB" id="9807890at2"/>
<dbReference type="Proteomes" id="UP000059847">
    <property type="component" value="Chromosome"/>
</dbReference>
<evidence type="ECO:0000313" key="2">
    <source>
        <dbReference type="EMBL" id="ALF59987.1"/>
    </source>
</evidence>
<dbReference type="PANTHER" id="PTHR42850">
    <property type="entry name" value="METALLOPHOSPHOESTERASE"/>
    <property type="match status" value="1"/>
</dbReference>
<dbReference type="InterPro" id="IPR006186">
    <property type="entry name" value="Ser/Thr-sp_prot-phosphatase"/>
</dbReference>
<evidence type="ECO:0000313" key="3">
    <source>
        <dbReference type="Proteomes" id="UP000059847"/>
    </source>
</evidence>
<protein>
    <submittedName>
        <fullName evidence="2">Phosphoesterase</fullName>
    </submittedName>
</protein>
<name>A0A0M3V943_9GAMM</name>
<evidence type="ECO:0000259" key="1">
    <source>
        <dbReference type="Pfam" id="PF00149"/>
    </source>
</evidence>
<reference evidence="2 3" key="1">
    <citation type="submission" date="2015-09" db="EMBL/GenBank/DDBJ databases">
        <title>Complete genome of Psychrobacter urativorans R10.10B.</title>
        <authorList>
            <person name="See-Too W.S."/>
            <person name="Chan K.G."/>
        </authorList>
    </citation>
    <scope>NUCLEOTIDE SEQUENCE [LARGE SCALE GENOMIC DNA]</scope>
    <source>
        <strain evidence="2 3">R10.10B</strain>
    </source>
</reference>
<dbReference type="InterPro" id="IPR050126">
    <property type="entry name" value="Ap4A_hydrolase"/>
</dbReference>
<dbReference type="Pfam" id="PF00149">
    <property type="entry name" value="Metallophos"/>
    <property type="match status" value="1"/>
</dbReference>
<dbReference type="InterPro" id="IPR004843">
    <property type="entry name" value="Calcineurin-like_PHP"/>
</dbReference>
<proteinExistence type="predicted"/>
<gene>
    <name evidence="2" type="ORF">AOC03_07985</name>
</gene>
<dbReference type="AlphaFoldDB" id="A0A0M3V943"/>
<dbReference type="EMBL" id="CP012678">
    <property type="protein sequence ID" value="ALF59987.1"/>
    <property type="molecule type" value="Genomic_DNA"/>
</dbReference>
<dbReference type="PRINTS" id="PR00114">
    <property type="entry name" value="STPHPHTASE"/>
</dbReference>
<dbReference type="STRING" id="45610.AOC03_07985"/>
<dbReference type="InterPro" id="IPR029052">
    <property type="entry name" value="Metallo-depent_PP-like"/>
</dbReference>